<evidence type="ECO:0000256" key="2">
    <source>
        <dbReference type="ARBA" id="ARBA00010799"/>
    </source>
</evidence>
<sequence length="160" mass="18685">MFFFLFISLLSFLSINTSIIGVPLLKWVNRSTSQERKLIEKRSELKQQQSNIPMVDNFAKFSKIQRKINSVDQELEEIQKQKSDKIFLTKILSSYGLKVIIGTALFFFSYYYRFSPILHLNEKYNLFPLSNIIAYPNEPNTVSVHFWIVCCTTAARAIQN</sequence>
<evidence type="ECO:0000313" key="12">
    <source>
        <dbReference type="RefSeq" id="XP_018336551.1"/>
    </source>
</evidence>
<proteinExistence type="inferred from homology"/>
<keyword evidence="6 10" id="KW-1133">Transmembrane helix</keyword>
<dbReference type="RefSeq" id="XP_018336551.1">
    <property type="nucleotide sequence ID" value="XM_018481049.1"/>
</dbReference>
<accession>A0A1W4XKB3</accession>
<dbReference type="InterPro" id="IPR028945">
    <property type="entry name" value="Get1"/>
</dbReference>
<dbReference type="InterPro" id="IPR029012">
    <property type="entry name" value="Helix_hairpin_bin_sf"/>
</dbReference>
<feature type="transmembrane region" description="Helical" evidence="10">
    <location>
        <begin position="92"/>
        <end position="112"/>
    </location>
</feature>
<dbReference type="OrthoDB" id="69461at2759"/>
<keyword evidence="7 10" id="KW-0472">Membrane</keyword>
<name>A0A1W4XKB3_AGRPL</name>
<dbReference type="GO" id="GO:0071816">
    <property type="term" value="P:tail-anchored membrane protein insertion into ER membrane"/>
    <property type="evidence" value="ECO:0007669"/>
    <property type="project" value="InterPro"/>
</dbReference>
<dbReference type="GO" id="GO:0043529">
    <property type="term" value="C:GET complex"/>
    <property type="evidence" value="ECO:0007669"/>
    <property type="project" value="TreeGrafter"/>
</dbReference>
<dbReference type="PANTHER" id="PTHR42650">
    <property type="entry name" value="TAIL-ANCHORED PROTEIN INSERTION RECEPTOR WRB"/>
    <property type="match status" value="1"/>
</dbReference>
<dbReference type="KEGG" id="apln:108745028"/>
<keyword evidence="4 10" id="KW-0812">Transmembrane</keyword>
<dbReference type="Gene3D" id="1.10.287.660">
    <property type="entry name" value="Helix hairpin bin"/>
    <property type="match status" value="1"/>
</dbReference>
<gene>
    <name evidence="12" type="primary">LOC108745028</name>
</gene>
<dbReference type="Pfam" id="PF04420">
    <property type="entry name" value="CHD5"/>
    <property type="match status" value="1"/>
</dbReference>
<dbReference type="GeneID" id="108745028"/>
<dbReference type="AlphaFoldDB" id="A0A1W4XKB3"/>
<keyword evidence="5" id="KW-0256">Endoplasmic reticulum</keyword>
<dbReference type="GO" id="GO:0043495">
    <property type="term" value="F:protein-membrane adaptor activity"/>
    <property type="evidence" value="ECO:0007669"/>
    <property type="project" value="TreeGrafter"/>
</dbReference>
<organism evidence="11 12">
    <name type="scientific">Agrilus planipennis</name>
    <name type="common">Emerald ash borer</name>
    <name type="synonym">Agrilus marcopoli</name>
    <dbReference type="NCBI Taxonomy" id="224129"/>
    <lineage>
        <taxon>Eukaryota</taxon>
        <taxon>Metazoa</taxon>
        <taxon>Ecdysozoa</taxon>
        <taxon>Arthropoda</taxon>
        <taxon>Hexapoda</taxon>
        <taxon>Insecta</taxon>
        <taxon>Pterygota</taxon>
        <taxon>Neoptera</taxon>
        <taxon>Endopterygota</taxon>
        <taxon>Coleoptera</taxon>
        <taxon>Polyphaga</taxon>
        <taxon>Elateriformia</taxon>
        <taxon>Buprestoidea</taxon>
        <taxon>Buprestidae</taxon>
        <taxon>Agrilinae</taxon>
        <taxon>Agrilus</taxon>
    </lineage>
</organism>
<evidence type="ECO:0000256" key="8">
    <source>
        <dbReference type="ARBA" id="ARBA00032437"/>
    </source>
</evidence>
<evidence type="ECO:0000256" key="5">
    <source>
        <dbReference type="ARBA" id="ARBA00022824"/>
    </source>
</evidence>
<reference evidence="12" key="1">
    <citation type="submission" date="2025-08" db="UniProtKB">
        <authorList>
            <consortium name="RefSeq"/>
        </authorList>
    </citation>
    <scope>IDENTIFICATION</scope>
    <source>
        <tissue evidence="12">Entire body</tissue>
    </source>
</reference>
<evidence type="ECO:0000313" key="11">
    <source>
        <dbReference type="Proteomes" id="UP000192223"/>
    </source>
</evidence>
<evidence type="ECO:0000256" key="3">
    <source>
        <dbReference type="ARBA" id="ARBA00017951"/>
    </source>
</evidence>
<evidence type="ECO:0000256" key="9">
    <source>
        <dbReference type="ARBA" id="ARBA00033006"/>
    </source>
</evidence>
<dbReference type="InParanoid" id="A0A1W4XKB3"/>
<dbReference type="STRING" id="224129.A0A1W4XKB3"/>
<comment type="similarity">
    <text evidence="2">Belongs to the WRB/GET1 family.</text>
</comment>
<dbReference type="FunCoup" id="A0A1W4XKB3">
    <property type="interactions" value="496"/>
</dbReference>
<dbReference type="PANTHER" id="PTHR42650:SF1">
    <property type="entry name" value="GUIDED ENTRY OF TAIL-ANCHORED PROTEINS FACTOR 1"/>
    <property type="match status" value="1"/>
</dbReference>
<dbReference type="GO" id="GO:0005789">
    <property type="term" value="C:endoplasmic reticulum membrane"/>
    <property type="evidence" value="ECO:0007669"/>
    <property type="project" value="UniProtKB-SubCell"/>
</dbReference>
<evidence type="ECO:0000256" key="10">
    <source>
        <dbReference type="SAM" id="Phobius"/>
    </source>
</evidence>
<evidence type="ECO:0000256" key="6">
    <source>
        <dbReference type="ARBA" id="ARBA00022989"/>
    </source>
</evidence>
<protein>
    <recommendedName>
        <fullName evidence="3">Guided entry of tail-anchored proteins factor 1</fullName>
    </recommendedName>
    <alternativeName>
        <fullName evidence="8">Tail-anchored protein insertion receptor WRB</fullName>
    </alternativeName>
    <alternativeName>
        <fullName evidence="9">Tryptophan-rich basic protein</fullName>
    </alternativeName>
</protein>
<evidence type="ECO:0000256" key="7">
    <source>
        <dbReference type="ARBA" id="ARBA00023136"/>
    </source>
</evidence>
<comment type="subcellular location">
    <subcellularLocation>
        <location evidence="1">Endoplasmic reticulum membrane</location>
        <topology evidence="1">Multi-pass membrane protein</topology>
    </subcellularLocation>
</comment>
<evidence type="ECO:0000256" key="1">
    <source>
        <dbReference type="ARBA" id="ARBA00004477"/>
    </source>
</evidence>
<dbReference type="Proteomes" id="UP000192223">
    <property type="component" value="Unplaced"/>
</dbReference>
<keyword evidence="11" id="KW-1185">Reference proteome</keyword>
<evidence type="ECO:0000256" key="4">
    <source>
        <dbReference type="ARBA" id="ARBA00022692"/>
    </source>
</evidence>